<dbReference type="InterPro" id="IPR000717">
    <property type="entry name" value="PCI_dom"/>
</dbReference>
<protein>
    <recommendedName>
        <fullName evidence="2">PCI domain-containing protein</fullName>
    </recommendedName>
</protein>
<evidence type="ECO:0000256" key="1">
    <source>
        <dbReference type="ARBA" id="ARBA00008482"/>
    </source>
</evidence>
<dbReference type="GO" id="GO:0005852">
    <property type="term" value="C:eukaryotic translation initiation factor 3 complex"/>
    <property type="evidence" value="ECO:0007669"/>
    <property type="project" value="TreeGrafter"/>
</dbReference>
<evidence type="ECO:0000313" key="3">
    <source>
        <dbReference type="EMBL" id="KAG2491271.1"/>
    </source>
</evidence>
<organism evidence="3 4">
    <name type="scientific">Edaphochlamys debaryana</name>
    <dbReference type="NCBI Taxonomy" id="47281"/>
    <lineage>
        <taxon>Eukaryota</taxon>
        <taxon>Viridiplantae</taxon>
        <taxon>Chlorophyta</taxon>
        <taxon>core chlorophytes</taxon>
        <taxon>Chlorophyceae</taxon>
        <taxon>CS clade</taxon>
        <taxon>Chlamydomonadales</taxon>
        <taxon>Chlamydomonadales incertae sedis</taxon>
        <taxon>Edaphochlamys</taxon>
    </lineage>
</organism>
<dbReference type="PANTHER" id="PTHR15350:SF2">
    <property type="entry name" value="EUKARYOTIC TRANSLATION INITIATION FACTOR 3 SUBUNIT M"/>
    <property type="match status" value="1"/>
</dbReference>
<evidence type="ECO:0000313" key="4">
    <source>
        <dbReference type="Proteomes" id="UP000612055"/>
    </source>
</evidence>
<dbReference type="InterPro" id="IPR045237">
    <property type="entry name" value="COPS7/eIF3m"/>
</dbReference>
<dbReference type="EMBL" id="JAEHOE010000054">
    <property type="protein sequence ID" value="KAG2491271.1"/>
    <property type="molecule type" value="Genomic_DNA"/>
</dbReference>
<comment type="caution">
    <text evidence="3">The sequence shown here is derived from an EMBL/GenBank/DDBJ whole genome shotgun (WGS) entry which is preliminary data.</text>
</comment>
<feature type="domain" description="PCI" evidence="2">
    <location>
        <begin position="259"/>
        <end position="305"/>
    </location>
</feature>
<dbReference type="Proteomes" id="UP000612055">
    <property type="component" value="Unassembled WGS sequence"/>
</dbReference>
<gene>
    <name evidence="3" type="ORF">HYH03_010278</name>
</gene>
<name>A0A835XZG9_9CHLO</name>
<evidence type="ECO:0000259" key="2">
    <source>
        <dbReference type="Pfam" id="PF01399"/>
    </source>
</evidence>
<proteinExistence type="inferred from homology"/>
<accession>A0A835XZG9</accession>
<sequence>MAAQVGSVYAKMTDKEAECCVSIMVHAVGRVPEARQQAAAASTLAAALAKGDEKPEERMSALLSLFAMVAANAPAQLAVLLAAAGFAAASTSPKCRATFCASVRGKAARWAAEWKLSPTESRRLFLALAAPMRGAPDRPTTREHLALVGSALALTGAGDDRSPEVVEAAAAALADYLRSAAVLTLDLLPLPGVAGLASHAKYGPLHKLVAAVLAGDVSAARAAAVPAALEACGAGLTADGVLSKARMTALLSKCAAAGHGEVALSELKAALDVPEDQVAPWVVRAIGAKLLEGRLDSVRGTLTVGRSTHPAFGQAQWTKLGSQLAALKETVAAAAGAMASVRPPPQVSARGVAQAAAARVAA</sequence>
<dbReference type="PANTHER" id="PTHR15350">
    <property type="entry name" value="COP9 SIGNALOSOME COMPLEX SUBUNIT 7/DENDRITIC CELL PROTEIN GA17"/>
    <property type="match status" value="1"/>
</dbReference>
<dbReference type="GO" id="GO:0002183">
    <property type="term" value="P:cytoplasmic translational initiation"/>
    <property type="evidence" value="ECO:0007669"/>
    <property type="project" value="TreeGrafter"/>
</dbReference>
<reference evidence="3" key="1">
    <citation type="journal article" date="2020" name="bioRxiv">
        <title>Comparative genomics of Chlamydomonas.</title>
        <authorList>
            <person name="Craig R.J."/>
            <person name="Hasan A.R."/>
            <person name="Ness R.W."/>
            <person name="Keightley P.D."/>
        </authorList>
    </citation>
    <scope>NUCLEOTIDE SEQUENCE</scope>
    <source>
        <strain evidence="3">CCAP 11/70</strain>
    </source>
</reference>
<comment type="similarity">
    <text evidence="1">Belongs to the CSN7/EIF3M family. CSN7 subfamily.</text>
</comment>
<dbReference type="Pfam" id="PF01399">
    <property type="entry name" value="PCI"/>
    <property type="match status" value="1"/>
</dbReference>
<keyword evidence="4" id="KW-1185">Reference proteome</keyword>
<dbReference type="AlphaFoldDB" id="A0A835XZG9"/>
<dbReference type="OrthoDB" id="10267031at2759"/>